<evidence type="ECO:0000259" key="4">
    <source>
        <dbReference type="Pfam" id="PF00890"/>
    </source>
</evidence>
<dbReference type="SUPFAM" id="SSF51905">
    <property type="entry name" value="FAD/NAD(P)-binding domain"/>
    <property type="match status" value="1"/>
</dbReference>
<keyword evidence="2" id="KW-0288">FMN</keyword>
<dbReference type="InterPro" id="IPR036188">
    <property type="entry name" value="FAD/NAD-bd_sf"/>
</dbReference>
<feature type="domain" description="FAD-dependent oxidoreductase 2 FAD-binding" evidence="4">
    <location>
        <begin position="21"/>
        <end position="334"/>
    </location>
</feature>
<dbReference type="NCBIfam" id="NF003725">
    <property type="entry name" value="PRK05329.2-4"/>
    <property type="match status" value="1"/>
</dbReference>
<keyword evidence="1" id="KW-0285">Flavoprotein</keyword>
<dbReference type="InterPro" id="IPR003953">
    <property type="entry name" value="FAD-dep_OxRdtase_2_FAD-bd"/>
</dbReference>
<evidence type="ECO:0000256" key="2">
    <source>
        <dbReference type="ARBA" id="ARBA00022643"/>
    </source>
</evidence>
<proteinExistence type="predicted"/>
<keyword evidence="3" id="KW-0560">Oxidoreductase</keyword>
<dbReference type="Proteomes" id="UP000189670">
    <property type="component" value="Unassembled WGS sequence"/>
</dbReference>
<dbReference type="NCBIfam" id="TIGR03378">
    <property type="entry name" value="glycerol3P_GlpB"/>
    <property type="match status" value="1"/>
</dbReference>
<dbReference type="InterPro" id="IPR009158">
    <property type="entry name" value="G3P_DH_GlpB_su"/>
</dbReference>
<comment type="caution">
    <text evidence="5">The sequence shown here is derived from an EMBL/GenBank/DDBJ whole genome shotgun (WGS) entry which is preliminary data.</text>
</comment>
<dbReference type="GO" id="GO:0004368">
    <property type="term" value="F:glycerol-3-phosphate dehydrogenase (quinone) activity"/>
    <property type="evidence" value="ECO:0007669"/>
    <property type="project" value="InterPro"/>
</dbReference>
<evidence type="ECO:0000256" key="1">
    <source>
        <dbReference type="ARBA" id="ARBA00022630"/>
    </source>
</evidence>
<accession>A0A1V1PF35</accession>
<dbReference type="AlphaFoldDB" id="A0A1V1PF35"/>
<dbReference type="EMBL" id="ATBP01000063">
    <property type="protein sequence ID" value="ETR73410.1"/>
    <property type="molecule type" value="Genomic_DNA"/>
</dbReference>
<protein>
    <submittedName>
        <fullName evidence="5">Anaerobic glycerol-3-phosphate dehydrogenase subunit B</fullName>
    </submittedName>
</protein>
<organism evidence="5 6">
    <name type="scientific">Candidatus Magnetoglobus multicellularis str. Araruama</name>
    <dbReference type="NCBI Taxonomy" id="890399"/>
    <lineage>
        <taxon>Bacteria</taxon>
        <taxon>Pseudomonadati</taxon>
        <taxon>Thermodesulfobacteriota</taxon>
        <taxon>Desulfobacteria</taxon>
        <taxon>Desulfobacterales</taxon>
        <taxon>Desulfobacteraceae</taxon>
        <taxon>Candidatus Magnetoglobus</taxon>
    </lineage>
</organism>
<evidence type="ECO:0000313" key="6">
    <source>
        <dbReference type="Proteomes" id="UP000189670"/>
    </source>
</evidence>
<dbReference type="Pfam" id="PF00890">
    <property type="entry name" value="FAD_binding_2"/>
    <property type="match status" value="1"/>
</dbReference>
<sequence length="350" mass="39280">MAQLCQDIPNHPYAFLSKDQILKAAKLWLNFLETMTISYDYIPNKNINAITPIGSQKLTHAAPKHIWTGISCFMQRQSALLIDIDGLKGFSARQIKEALQNDWPELETARISFPNTSGEVFTGHMASALESSSVQKQLSDLLLPRVQRVQCIGFPAILGSHYHQKVCENLEQMLGKPIFEIPTLPPSMPGIRLRNAITQGLTKKGGQLFQNSVTHVEPDGKYGFIATSDHKKIFAKNIILATGRFMGKGLIANRKTIQEPLLQLPVYQPESRKNWHDKQFFNPKGHDIHQAGIEVDNTFRPIDQDKKVLYEHLFAIGSILAHNDWMRHKCGSGLAVATAFGAVQQIRHSK</sequence>
<gene>
    <name evidence="5" type="primary">glpB</name>
    <name evidence="5" type="ORF">OMM_00986</name>
</gene>
<evidence type="ECO:0000313" key="5">
    <source>
        <dbReference type="EMBL" id="ETR73410.1"/>
    </source>
</evidence>
<evidence type="ECO:0000256" key="3">
    <source>
        <dbReference type="ARBA" id="ARBA00023002"/>
    </source>
</evidence>
<reference evidence="6" key="1">
    <citation type="submission" date="2012-11" db="EMBL/GenBank/DDBJ databases">
        <authorList>
            <person name="Lucero-Rivera Y.E."/>
            <person name="Tovar-Ramirez D."/>
        </authorList>
    </citation>
    <scope>NUCLEOTIDE SEQUENCE [LARGE SCALE GENOMIC DNA]</scope>
    <source>
        <strain evidence="6">Araruama</strain>
    </source>
</reference>
<dbReference type="GO" id="GO:0009331">
    <property type="term" value="C:glycerol-3-phosphate dehydrogenase (FAD) complex"/>
    <property type="evidence" value="ECO:0007669"/>
    <property type="project" value="InterPro"/>
</dbReference>
<name>A0A1V1PF35_9BACT</name>